<proteinExistence type="predicted"/>
<keyword evidence="1" id="KW-0175">Coiled coil</keyword>
<sequence>MELFNVLNELEELIESSPKVPMTKRVLVDEDRLLDYLDRIRTSLPEELRQARWVIQERDKVINDSKREALRIIEDAEKHLEKQAVESEIMRKAQEMADEIRLRNEEVARQIKQGARDYADDILAGLEDKLNNILQQIQAGRDELRGMKTE</sequence>
<protein>
    <recommendedName>
        <fullName evidence="4">ATPase</fullName>
    </recommendedName>
</protein>
<dbReference type="OrthoDB" id="1690557at2"/>
<feature type="coiled-coil region" evidence="1">
    <location>
        <begin position="66"/>
        <end position="143"/>
    </location>
</feature>
<dbReference type="STRING" id="39060.SAMN05660706_1121"/>
<dbReference type="Proteomes" id="UP000199584">
    <property type="component" value="Unassembled WGS sequence"/>
</dbReference>
<keyword evidence="3" id="KW-1185">Reference proteome</keyword>
<accession>A0A1I6DIV7</accession>
<dbReference type="EMBL" id="FOYM01000012">
    <property type="protein sequence ID" value="SFR05369.1"/>
    <property type="molecule type" value="Genomic_DNA"/>
</dbReference>
<dbReference type="AlphaFoldDB" id="A0A1I6DIV7"/>
<evidence type="ECO:0008006" key="4">
    <source>
        <dbReference type="Google" id="ProtNLM"/>
    </source>
</evidence>
<evidence type="ECO:0000313" key="3">
    <source>
        <dbReference type="Proteomes" id="UP000199584"/>
    </source>
</evidence>
<gene>
    <name evidence="2" type="ORF">SAMN05660706_1121</name>
</gene>
<organism evidence="2 3">
    <name type="scientific">Desulfoscipio geothermicus DSM 3669</name>
    <dbReference type="NCBI Taxonomy" id="1121426"/>
    <lineage>
        <taxon>Bacteria</taxon>
        <taxon>Bacillati</taxon>
        <taxon>Bacillota</taxon>
        <taxon>Clostridia</taxon>
        <taxon>Eubacteriales</taxon>
        <taxon>Desulfallaceae</taxon>
        <taxon>Desulfoscipio</taxon>
    </lineage>
</organism>
<evidence type="ECO:0000313" key="2">
    <source>
        <dbReference type="EMBL" id="SFR05369.1"/>
    </source>
</evidence>
<dbReference type="RefSeq" id="WP_092483053.1">
    <property type="nucleotide sequence ID" value="NZ_FOYM01000012.1"/>
</dbReference>
<reference evidence="3" key="1">
    <citation type="submission" date="2016-10" db="EMBL/GenBank/DDBJ databases">
        <authorList>
            <person name="Varghese N."/>
            <person name="Submissions S."/>
        </authorList>
    </citation>
    <scope>NUCLEOTIDE SEQUENCE [LARGE SCALE GENOMIC DNA]</scope>
    <source>
        <strain evidence="3">DSM 3669</strain>
    </source>
</reference>
<evidence type="ECO:0000256" key="1">
    <source>
        <dbReference type="SAM" id="Coils"/>
    </source>
</evidence>
<name>A0A1I6DIV7_9FIRM</name>